<evidence type="ECO:0000256" key="2">
    <source>
        <dbReference type="ARBA" id="ARBA00022679"/>
    </source>
</evidence>
<keyword evidence="6" id="KW-1185">Reference proteome</keyword>
<dbReference type="AlphaFoldDB" id="A0A927K4X5"/>
<sequence length="267" mass="29390">MSDDPDPPEGPTEGSRWLAAQWPFLRAHLPPAPARVLEIGCGPLGGFVPFLLAAGHDAVGVDPHGPEGAAYRQVEFEDHHPPEPVDVVVACTSLHHVADLDRVIGRVADTLVPGGVVVVIEWARERFDEPTARWGFDRLPEPEAGHQHGQHEHGQHEHEHEQGEGHQHGHGDQDPCAWLRHHQEAWLASGRPWESYLAEWAREEGLHAGEDIVAALDRHLERTGLDRTPYLFADLAGITEAEERQAIDAGLVRATGIRYVGRSRAAP</sequence>
<dbReference type="CDD" id="cd02440">
    <property type="entry name" value="AdoMet_MTases"/>
    <property type="match status" value="1"/>
</dbReference>
<protein>
    <submittedName>
        <fullName evidence="5">Methyltransferase domain-containing protein</fullName>
    </submittedName>
</protein>
<evidence type="ECO:0000256" key="4">
    <source>
        <dbReference type="SAM" id="MobiDB-lite"/>
    </source>
</evidence>
<proteinExistence type="predicted"/>
<dbReference type="InterPro" id="IPR029063">
    <property type="entry name" value="SAM-dependent_MTases_sf"/>
</dbReference>
<gene>
    <name evidence="5" type="ORF">IE331_05305</name>
</gene>
<evidence type="ECO:0000313" key="6">
    <source>
        <dbReference type="Proteomes" id="UP000616839"/>
    </source>
</evidence>
<organism evidence="5 6">
    <name type="scientific">Nocardioides donggukensis</name>
    <dbReference type="NCBI Taxonomy" id="2774019"/>
    <lineage>
        <taxon>Bacteria</taxon>
        <taxon>Bacillati</taxon>
        <taxon>Actinomycetota</taxon>
        <taxon>Actinomycetes</taxon>
        <taxon>Propionibacteriales</taxon>
        <taxon>Nocardioidaceae</taxon>
        <taxon>Nocardioides</taxon>
    </lineage>
</organism>
<dbReference type="Pfam" id="PF13489">
    <property type="entry name" value="Methyltransf_23"/>
    <property type="match status" value="1"/>
</dbReference>
<feature type="region of interest" description="Disordered" evidence="4">
    <location>
        <begin position="135"/>
        <end position="175"/>
    </location>
</feature>
<evidence type="ECO:0000256" key="3">
    <source>
        <dbReference type="ARBA" id="ARBA00022691"/>
    </source>
</evidence>
<dbReference type="Gene3D" id="3.40.50.150">
    <property type="entry name" value="Vaccinia Virus protein VP39"/>
    <property type="match status" value="1"/>
</dbReference>
<dbReference type="EMBL" id="JACYXZ010000001">
    <property type="protein sequence ID" value="MBD8869033.1"/>
    <property type="molecule type" value="Genomic_DNA"/>
</dbReference>
<dbReference type="RefSeq" id="WP_192141140.1">
    <property type="nucleotide sequence ID" value="NZ_JACYXZ010000001.1"/>
</dbReference>
<dbReference type="PANTHER" id="PTHR43464">
    <property type="entry name" value="METHYLTRANSFERASE"/>
    <property type="match status" value="1"/>
</dbReference>
<comment type="caution">
    <text evidence="5">The sequence shown here is derived from an EMBL/GenBank/DDBJ whole genome shotgun (WGS) entry which is preliminary data.</text>
</comment>
<evidence type="ECO:0000256" key="1">
    <source>
        <dbReference type="ARBA" id="ARBA00022603"/>
    </source>
</evidence>
<name>A0A927K4X5_9ACTN</name>
<dbReference type="Proteomes" id="UP000616839">
    <property type="component" value="Unassembled WGS sequence"/>
</dbReference>
<reference evidence="5" key="1">
    <citation type="submission" date="2020-09" db="EMBL/GenBank/DDBJ databases">
        <title>Nocardioides sp. strain MJB4 16S ribosomal RNA gene Genome sequencing and assembly.</title>
        <authorList>
            <person name="Kim I."/>
        </authorList>
    </citation>
    <scope>NUCLEOTIDE SEQUENCE</scope>
    <source>
        <strain evidence="5">MJB4</strain>
    </source>
</reference>
<dbReference type="GO" id="GO:0032259">
    <property type="term" value="P:methylation"/>
    <property type="evidence" value="ECO:0007669"/>
    <property type="project" value="UniProtKB-KW"/>
</dbReference>
<keyword evidence="1 5" id="KW-0489">Methyltransferase</keyword>
<keyword evidence="2" id="KW-0808">Transferase</keyword>
<dbReference type="SUPFAM" id="SSF53335">
    <property type="entry name" value="S-adenosyl-L-methionine-dependent methyltransferases"/>
    <property type="match status" value="1"/>
</dbReference>
<dbReference type="GO" id="GO:0008168">
    <property type="term" value="F:methyltransferase activity"/>
    <property type="evidence" value="ECO:0007669"/>
    <property type="project" value="UniProtKB-KW"/>
</dbReference>
<keyword evidence="3" id="KW-0949">S-adenosyl-L-methionine</keyword>
<feature type="compositionally biased region" description="Basic and acidic residues" evidence="4">
    <location>
        <begin position="135"/>
        <end position="173"/>
    </location>
</feature>
<dbReference type="PANTHER" id="PTHR43464:SF19">
    <property type="entry name" value="UBIQUINONE BIOSYNTHESIS O-METHYLTRANSFERASE, MITOCHONDRIAL"/>
    <property type="match status" value="1"/>
</dbReference>
<accession>A0A927K4X5</accession>
<evidence type="ECO:0000313" key="5">
    <source>
        <dbReference type="EMBL" id="MBD8869033.1"/>
    </source>
</evidence>